<protein>
    <submittedName>
        <fullName evidence="1">ATP-binding cassette domain-containing protein</fullName>
    </submittedName>
</protein>
<keyword evidence="1" id="KW-0547">Nucleotide-binding</keyword>
<evidence type="ECO:0000313" key="2">
    <source>
        <dbReference type="Proteomes" id="UP000595814"/>
    </source>
</evidence>
<evidence type="ECO:0000313" key="1">
    <source>
        <dbReference type="EMBL" id="QQK08261.1"/>
    </source>
</evidence>
<sequence length="263" mass="30714">MEKREVLAFDNITFRRDGREILRGVDWTINEGEKWVLLGLNGSGKSTLLGMVPVFTHPTSGELRVFKKTFGKYPWEKIKSKVGFVSSTMYSFYNTLNYYSLEEIVISGKYSTIGIYQDLETEDYIIARQLIKDFNLEYLKDGTFLNQSQGEQRRTLIARAFMNNPELMILDEPCASLDLKSREYLLKTLNDKYEKTNKPLVYVTHSIEEIFPAISHVAIMESGKIIYKGRKEEIISEDILSEVYNCKIKLNWENNRPWSRIIW</sequence>
<name>A0AC61MZ51_9FIRM</name>
<organism evidence="1 2">
    <name type="scientific">Miniphocaeibacter halophilus</name>
    <dbReference type="NCBI Taxonomy" id="2931922"/>
    <lineage>
        <taxon>Bacteria</taxon>
        <taxon>Bacillati</taxon>
        <taxon>Bacillota</taxon>
        <taxon>Tissierellia</taxon>
        <taxon>Tissierellales</taxon>
        <taxon>Peptoniphilaceae</taxon>
        <taxon>Miniphocaeibacter</taxon>
    </lineage>
</organism>
<keyword evidence="1" id="KW-0067">ATP-binding</keyword>
<keyword evidence="2" id="KW-1185">Reference proteome</keyword>
<reference evidence="1 2" key="1">
    <citation type="journal article" date="2022" name="Int. J. Syst. Evol. Microbiol.">
        <title>Miniphocaeibacter halophilus sp. nov., an ammonium-tolerant acetate-producing bacterium isolated from a biogas system.</title>
        <authorList>
            <person name="Schnurer A."/>
            <person name="Singh A."/>
            <person name="Bi S."/>
            <person name="Qiao W."/>
            <person name="Westerholm M."/>
        </authorList>
    </citation>
    <scope>NUCLEOTIDE SEQUENCE [LARGE SCALE GENOMIC DNA]</scope>
    <source>
        <strain evidence="1 2">AMB_01</strain>
    </source>
</reference>
<dbReference type="Proteomes" id="UP000595814">
    <property type="component" value="Chromosome"/>
</dbReference>
<accession>A0AC61MZ51</accession>
<gene>
    <name evidence="1" type="ORF">JFY71_01600</name>
</gene>
<dbReference type="EMBL" id="CP066744">
    <property type="protein sequence ID" value="QQK08261.1"/>
    <property type="molecule type" value="Genomic_DNA"/>
</dbReference>
<proteinExistence type="predicted"/>